<dbReference type="InterPro" id="IPR004170">
    <property type="entry name" value="WWE_dom"/>
</dbReference>
<comment type="caution">
    <text evidence="3">The sequence shown here is derived from an EMBL/GenBank/DDBJ whole genome shotgun (WGS) entry which is preliminary data.</text>
</comment>
<reference evidence="3" key="1">
    <citation type="submission" date="2022-10" db="EMBL/GenBank/DDBJ databases">
        <authorList>
            <person name="Chen Y."/>
            <person name="Dougan E. K."/>
            <person name="Chan C."/>
            <person name="Rhodes N."/>
            <person name="Thang M."/>
        </authorList>
    </citation>
    <scope>NUCLEOTIDE SEQUENCE</scope>
</reference>
<dbReference type="PROSITE" id="PS50918">
    <property type="entry name" value="WWE"/>
    <property type="match status" value="1"/>
</dbReference>
<keyword evidence="1" id="KW-0812">Transmembrane</keyword>
<proteinExistence type="predicted"/>
<evidence type="ECO:0000313" key="3">
    <source>
        <dbReference type="EMBL" id="CAI4000054.1"/>
    </source>
</evidence>
<dbReference type="EMBL" id="CAMXCT030002724">
    <property type="protein sequence ID" value="CAL4787366.1"/>
    <property type="molecule type" value="Genomic_DNA"/>
</dbReference>
<name>A0A9P1G3W9_9DINO</name>
<feature type="transmembrane region" description="Helical" evidence="1">
    <location>
        <begin position="406"/>
        <end position="430"/>
    </location>
</feature>
<feature type="transmembrane region" description="Helical" evidence="1">
    <location>
        <begin position="436"/>
        <end position="459"/>
    </location>
</feature>
<evidence type="ECO:0000313" key="4">
    <source>
        <dbReference type="EMBL" id="CAL1153429.1"/>
    </source>
</evidence>
<dbReference type="EMBL" id="CAMXCT010002724">
    <property type="protein sequence ID" value="CAI4000054.1"/>
    <property type="molecule type" value="Genomic_DNA"/>
</dbReference>
<dbReference type="Gene3D" id="3.30.720.50">
    <property type="match status" value="1"/>
</dbReference>
<dbReference type="SUPFAM" id="SSF117839">
    <property type="entry name" value="WWE domain"/>
    <property type="match status" value="1"/>
</dbReference>
<protein>
    <recommendedName>
        <fullName evidence="2">WWE domain-containing protein</fullName>
    </recommendedName>
</protein>
<evidence type="ECO:0000256" key="1">
    <source>
        <dbReference type="SAM" id="Phobius"/>
    </source>
</evidence>
<dbReference type="OrthoDB" id="6133115at2759"/>
<reference evidence="4" key="2">
    <citation type="submission" date="2024-04" db="EMBL/GenBank/DDBJ databases">
        <authorList>
            <person name="Chen Y."/>
            <person name="Shah S."/>
            <person name="Dougan E. K."/>
            <person name="Thang M."/>
            <person name="Chan C."/>
        </authorList>
    </citation>
    <scope>NUCLEOTIDE SEQUENCE [LARGE SCALE GENOMIC DNA]</scope>
</reference>
<evidence type="ECO:0000313" key="5">
    <source>
        <dbReference type="Proteomes" id="UP001152797"/>
    </source>
</evidence>
<dbReference type="AlphaFoldDB" id="A0A9P1G3W9"/>
<dbReference type="InterPro" id="IPR037197">
    <property type="entry name" value="WWE_dom_sf"/>
</dbReference>
<keyword evidence="1" id="KW-1133">Transmembrane helix</keyword>
<evidence type="ECO:0000259" key="2">
    <source>
        <dbReference type="PROSITE" id="PS50918"/>
    </source>
</evidence>
<keyword evidence="5" id="KW-1185">Reference proteome</keyword>
<sequence>MTHALEEAYQTWLSEEGGGAILPENMQYLAEFVKDDHPAQRICRLSRELQAPVKAVPSVHLELKKFEEQVRTLEAQLADARQATAATAATSELQPLLETLRETLWLGRLVQWHPDDGASLLGRVVCVGAENHHVAVAFAEVEEAVWLPEEALQADHEAELMSRAGSKVYWQGDQTVEKAVVLSDADHPAMVLLRTESGYTTNAAIQDLAPRSERPGPDMGDVLRDQNGWGMVVQSDHLCICIQPFDRSQASVQMSLKEMEEALTTGEVEVSALQPGACVKHIASQQVGILQARHEDAASVDFLGKVAWQGSIGCLAAAPEEPDLGFHVETLGSDLPVATETPPHQKCCSFTRSSGVDTRCNNFMTCPGMEHGLQMVAAPLARGWHLAVESGEDVASDLLSEGRRDMIVLVVVVVAMLTTFVLGPLSAQVLAAVNPFIGMVLPFACMLCAAGCLCTSLCASEKKQRDADYEEPERPMPQEDVSAAEFSAPVPHPVGATAPRWQVKAGPGGGWIDFDLDVSLEIDDAQARGEEAFQVTVRGQAYEINLVEMHQKNLSTGRKRSIRHTGHYV</sequence>
<keyword evidence="1" id="KW-0472">Membrane</keyword>
<dbReference type="Proteomes" id="UP001152797">
    <property type="component" value="Unassembled WGS sequence"/>
</dbReference>
<gene>
    <name evidence="3" type="ORF">C1SCF055_LOCUS26202</name>
</gene>
<feature type="domain" description="WWE" evidence="2">
    <location>
        <begin position="485"/>
        <end position="564"/>
    </location>
</feature>
<dbReference type="Pfam" id="PF02825">
    <property type="entry name" value="WWE"/>
    <property type="match status" value="1"/>
</dbReference>
<dbReference type="EMBL" id="CAMXCT020002724">
    <property type="protein sequence ID" value="CAL1153429.1"/>
    <property type="molecule type" value="Genomic_DNA"/>
</dbReference>
<accession>A0A9P1G3W9</accession>
<organism evidence="3">
    <name type="scientific">Cladocopium goreaui</name>
    <dbReference type="NCBI Taxonomy" id="2562237"/>
    <lineage>
        <taxon>Eukaryota</taxon>
        <taxon>Sar</taxon>
        <taxon>Alveolata</taxon>
        <taxon>Dinophyceae</taxon>
        <taxon>Suessiales</taxon>
        <taxon>Symbiodiniaceae</taxon>
        <taxon>Cladocopium</taxon>
    </lineage>
</organism>